<evidence type="ECO:0000256" key="2">
    <source>
        <dbReference type="ARBA" id="ARBA00005658"/>
    </source>
</evidence>
<dbReference type="Pfam" id="PF02028">
    <property type="entry name" value="BCCT"/>
    <property type="match status" value="1"/>
</dbReference>
<feature type="transmembrane region" description="Helical" evidence="9">
    <location>
        <begin position="18"/>
        <end position="37"/>
    </location>
</feature>
<feature type="transmembrane region" description="Helical" evidence="9">
    <location>
        <begin position="360"/>
        <end position="384"/>
    </location>
</feature>
<comment type="subcellular location">
    <subcellularLocation>
        <location evidence="1">Cell membrane</location>
        <topology evidence="1">Multi-pass membrane protein</topology>
    </subcellularLocation>
</comment>
<evidence type="ECO:0000256" key="1">
    <source>
        <dbReference type="ARBA" id="ARBA00004651"/>
    </source>
</evidence>
<feature type="transmembrane region" description="Helical" evidence="9">
    <location>
        <begin position="483"/>
        <end position="503"/>
    </location>
</feature>
<keyword evidence="11" id="KW-1185">Reference proteome</keyword>
<dbReference type="PANTHER" id="PTHR30047">
    <property type="entry name" value="HIGH-AFFINITY CHOLINE TRANSPORT PROTEIN-RELATED"/>
    <property type="match status" value="1"/>
</dbReference>
<dbReference type="EMBL" id="CP136137">
    <property type="protein sequence ID" value="WYY09621.1"/>
    <property type="molecule type" value="Genomic_DNA"/>
</dbReference>
<evidence type="ECO:0000256" key="4">
    <source>
        <dbReference type="ARBA" id="ARBA00022475"/>
    </source>
</evidence>
<feature type="transmembrane region" description="Helical" evidence="9">
    <location>
        <begin position="97"/>
        <end position="118"/>
    </location>
</feature>
<evidence type="ECO:0000256" key="5">
    <source>
        <dbReference type="ARBA" id="ARBA00022692"/>
    </source>
</evidence>
<keyword evidence="6 9" id="KW-1133">Transmembrane helix</keyword>
<feature type="transmembrane region" description="Helical" evidence="9">
    <location>
        <begin position="452"/>
        <end position="471"/>
    </location>
</feature>
<sequence length="585" mass="62560">MTATGGAAPDQGPPRTDWWIYGIVAAACIAFVIWGFVSTDSLATTAQNMLDWLLTNVGWVFVIVSTTLVVFALWLAFSKYGKIPLGADGERPEFRTVSWIAMMFSAGMGIGLIFYGMAEPLMHFMDPPPGTTSAETDQAIRTAMATSMFHWGLHPWSIYAVLGLALGYSVFRRGRPQLISSAFVPLFGHKGANSPAGKVIDGLALFATLFGSAASLGLGALQIRTGMQEAGWIKSLGTTVLVVIIVVLTCCFILSAVSGVAKGIQWLSNINMVLALLLAVFLFVVGPTVFILDLLPTTIGSYLQDFPRMISLSGATGGDAMQDYLSSWTIFYWAWWISWTPFVGMFLARISRGRTIRQFVAGVIMVPSLVSLFWFATFGGTAIADQQNGNNPYGDGSAEGITFNVLKDLPWTGITSVLVMILVAIFFVSGADAASIVMGTLSQRGNIEPSRWIVIFWGAATGAVAAVMLVIGGDDALSGIQNLTFISALPLAIALLLLCISLMRDLQTDPMILREAKGGEMLETAVVVGAARDDWHDFQLEITERLPEEDDDVAVDGVSANGTGPAKSADAEDEPLEESGSTNPA</sequence>
<evidence type="ECO:0000313" key="10">
    <source>
        <dbReference type="EMBL" id="WYY09621.1"/>
    </source>
</evidence>
<dbReference type="Proteomes" id="UP001479933">
    <property type="component" value="Chromosome"/>
</dbReference>
<feature type="transmembrane region" description="Helical" evidence="9">
    <location>
        <begin position="330"/>
        <end position="348"/>
    </location>
</feature>
<protein>
    <submittedName>
        <fullName evidence="10">BCCT family transporter</fullName>
    </submittedName>
</protein>
<feature type="region of interest" description="Disordered" evidence="8">
    <location>
        <begin position="545"/>
        <end position="585"/>
    </location>
</feature>
<evidence type="ECO:0000256" key="8">
    <source>
        <dbReference type="SAM" id="MobiDB-lite"/>
    </source>
</evidence>
<evidence type="ECO:0000256" key="6">
    <source>
        <dbReference type="ARBA" id="ARBA00022989"/>
    </source>
</evidence>
<dbReference type="PROSITE" id="PS01303">
    <property type="entry name" value="BCCT"/>
    <property type="match status" value="1"/>
</dbReference>
<reference evidence="10 11" key="1">
    <citation type="journal article" date="2023" name="Virus Evol.">
        <title>Computational host range prediction-The good, the bad, and the ugly.</title>
        <authorList>
            <person name="Howell A.A."/>
            <person name="Versoza C.J."/>
            <person name="Pfeifer S.P."/>
        </authorList>
    </citation>
    <scope>NUCLEOTIDE SEQUENCE [LARGE SCALE GENOMIC DNA]</scope>
    <source>
        <strain evidence="10 11">1610/1b</strain>
    </source>
</reference>
<feature type="transmembrane region" description="Helical" evidence="9">
    <location>
        <begin position="57"/>
        <end position="77"/>
    </location>
</feature>
<feature type="transmembrane region" description="Helical" evidence="9">
    <location>
        <begin position="235"/>
        <end position="261"/>
    </location>
</feature>
<comment type="similarity">
    <text evidence="2">Belongs to the BCCT transporter (TC 2.A.15) family.</text>
</comment>
<keyword evidence="4" id="KW-1003">Cell membrane</keyword>
<evidence type="ECO:0000256" key="3">
    <source>
        <dbReference type="ARBA" id="ARBA00022448"/>
    </source>
</evidence>
<proteinExistence type="inferred from homology"/>
<dbReference type="NCBIfam" id="TIGR00842">
    <property type="entry name" value="bcct"/>
    <property type="match status" value="1"/>
</dbReference>
<name>A0ABZ2U8H8_9ACTN</name>
<evidence type="ECO:0000313" key="11">
    <source>
        <dbReference type="Proteomes" id="UP001479933"/>
    </source>
</evidence>
<dbReference type="PANTHER" id="PTHR30047:SF7">
    <property type="entry name" value="HIGH-AFFINITY CHOLINE TRANSPORT PROTEIN"/>
    <property type="match status" value="1"/>
</dbReference>
<organism evidence="10 11">
    <name type="scientific">Gordonia hydrophobica</name>
    <dbReference type="NCBI Taxonomy" id="40516"/>
    <lineage>
        <taxon>Bacteria</taxon>
        <taxon>Bacillati</taxon>
        <taxon>Actinomycetota</taxon>
        <taxon>Actinomycetes</taxon>
        <taxon>Mycobacteriales</taxon>
        <taxon>Gordoniaceae</taxon>
        <taxon>Gordonia</taxon>
    </lineage>
</organism>
<feature type="transmembrane region" description="Helical" evidence="9">
    <location>
        <begin position="203"/>
        <end position="223"/>
    </location>
</feature>
<dbReference type="RefSeq" id="WP_157085984.1">
    <property type="nucleotide sequence ID" value="NZ_CP136137.1"/>
</dbReference>
<feature type="transmembrane region" description="Helical" evidence="9">
    <location>
        <begin position="273"/>
        <end position="292"/>
    </location>
</feature>
<feature type="transmembrane region" description="Helical" evidence="9">
    <location>
        <begin position="153"/>
        <end position="171"/>
    </location>
</feature>
<evidence type="ECO:0000256" key="7">
    <source>
        <dbReference type="ARBA" id="ARBA00023136"/>
    </source>
</evidence>
<dbReference type="InterPro" id="IPR000060">
    <property type="entry name" value="BCCT_transptr"/>
</dbReference>
<feature type="transmembrane region" description="Helical" evidence="9">
    <location>
        <begin position="411"/>
        <end position="431"/>
    </location>
</feature>
<accession>A0ABZ2U8H8</accession>
<evidence type="ECO:0000256" key="9">
    <source>
        <dbReference type="SAM" id="Phobius"/>
    </source>
</evidence>
<keyword evidence="5 9" id="KW-0812">Transmembrane</keyword>
<dbReference type="InterPro" id="IPR018093">
    <property type="entry name" value="BCCT_CS"/>
</dbReference>
<keyword evidence="3" id="KW-0813">Transport</keyword>
<gene>
    <name evidence="10" type="ORF">RVF87_14920</name>
</gene>
<keyword evidence="7 9" id="KW-0472">Membrane</keyword>